<evidence type="ECO:0000256" key="1">
    <source>
        <dbReference type="SAM" id="Phobius"/>
    </source>
</evidence>
<proteinExistence type="predicted"/>
<evidence type="ECO:0000313" key="3">
    <source>
        <dbReference type="Proteomes" id="UP000318416"/>
    </source>
</evidence>
<dbReference type="EMBL" id="VIVR01000001">
    <property type="protein sequence ID" value="TWE19896.1"/>
    <property type="molecule type" value="Genomic_DNA"/>
</dbReference>
<accession>A0A561EWB1</accession>
<dbReference type="RefSeq" id="WP_145793976.1">
    <property type="nucleotide sequence ID" value="NZ_BAAABR010000003.1"/>
</dbReference>
<feature type="transmembrane region" description="Helical" evidence="1">
    <location>
        <begin position="173"/>
        <end position="192"/>
    </location>
</feature>
<gene>
    <name evidence="2" type="ORF">FB465_5033</name>
</gene>
<comment type="caution">
    <text evidence="2">The sequence shown here is derived from an EMBL/GenBank/DDBJ whole genome shotgun (WGS) entry which is preliminary data.</text>
</comment>
<dbReference type="OrthoDB" id="3873378at2"/>
<keyword evidence="1" id="KW-1133">Transmembrane helix</keyword>
<keyword evidence="1" id="KW-0812">Transmembrane</keyword>
<protein>
    <recommendedName>
        <fullName evidence="4">ABC-type transport system involved in multi-copper enzyme maturation permease subunit</fullName>
    </recommendedName>
</protein>
<reference evidence="2 3" key="1">
    <citation type="submission" date="2019-06" db="EMBL/GenBank/DDBJ databases">
        <title>Sequencing the genomes of 1000 actinobacteria strains.</title>
        <authorList>
            <person name="Klenk H.-P."/>
        </authorList>
    </citation>
    <scope>NUCLEOTIDE SEQUENCE [LARGE SCALE GENOMIC DNA]</scope>
    <source>
        <strain evidence="2 3">DSM 41649</strain>
    </source>
</reference>
<evidence type="ECO:0000313" key="2">
    <source>
        <dbReference type="EMBL" id="TWE19896.1"/>
    </source>
</evidence>
<keyword evidence="1" id="KW-0472">Membrane</keyword>
<dbReference type="AlphaFoldDB" id="A0A561EWB1"/>
<organism evidence="2 3">
    <name type="scientific">Kitasatospora atroaurantiaca</name>
    <dbReference type="NCBI Taxonomy" id="285545"/>
    <lineage>
        <taxon>Bacteria</taxon>
        <taxon>Bacillati</taxon>
        <taxon>Actinomycetota</taxon>
        <taxon>Actinomycetes</taxon>
        <taxon>Kitasatosporales</taxon>
        <taxon>Streptomycetaceae</taxon>
        <taxon>Kitasatospora</taxon>
    </lineage>
</organism>
<feature type="transmembrane region" description="Helical" evidence="1">
    <location>
        <begin position="99"/>
        <end position="126"/>
    </location>
</feature>
<feature type="transmembrane region" description="Helical" evidence="1">
    <location>
        <begin position="146"/>
        <end position="166"/>
    </location>
</feature>
<keyword evidence="3" id="KW-1185">Reference proteome</keyword>
<name>A0A561EWB1_9ACTN</name>
<evidence type="ECO:0008006" key="4">
    <source>
        <dbReference type="Google" id="ProtNLM"/>
    </source>
</evidence>
<sequence>MRVLAYEVRRLRGLRSTWFILGAALLCDAAVAAVLARQLPAGTLSVGAAVRSVTAVVPLLPLPIAALGTGALGALSYGHEVRHPGLAASHVSYGRRLGLLAGKLTVIGLLSALLALATVLLDTLVLRLALAPAVEPGPVFGADAQALAAAGQPLAVFAGLVVLAGWTGLLTTSLVRSAAAGLLILCALPPLLEPGLSLILRQAGRVWPAQVREVLPFQYGLDWVRGADPQGAAAPLDPVLLAGVLTPAALLLVACVLVQARRRAL</sequence>
<dbReference type="Proteomes" id="UP000318416">
    <property type="component" value="Unassembled WGS sequence"/>
</dbReference>
<feature type="transmembrane region" description="Helical" evidence="1">
    <location>
        <begin position="60"/>
        <end position="78"/>
    </location>
</feature>
<feature type="transmembrane region" description="Helical" evidence="1">
    <location>
        <begin position="239"/>
        <end position="260"/>
    </location>
</feature>